<dbReference type="GO" id="GO:0019005">
    <property type="term" value="C:SCF ubiquitin ligase complex"/>
    <property type="evidence" value="ECO:0007669"/>
    <property type="project" value="TreeGrafter"/>
</dbReference>
<dbReference type="InterPro" id="IPR006553">
    <property type="entry name" value="Leu-rich_rpt_Cys-con_subtyp"/>
</dbReference>
<accession>A0A803LE71</accession>
<dbReference type="OMA" id="SISCCIN"/>
<reference evidence="1" key="1">
    <citation type="journal article" date="2017" name="Nature">
        <title>The genome of Chenopodium quinoa.</title>
        <authorList>
            <person name="Jarvis D.E."/>
            <person name="Ho Y.S."/>
            <person name="Lightfoot D.J."/>
            <person name="Schmoeckel S.M."/>
            <person name="Li B."/>
            <person name="Borm T.J.A."/>
            <person name="Ohyanagi H."/>
            <person name="Mineta K."/>
            <person name="Michell C.T."/>
            <person name="Saber N."/>
            <person name="Kharbatia N.M."/>
            <person name="Rupper R.R."/>
            <person name="Sharp A.R."/>
            <person name="Dally N."/>
            <person name="Boughton B.A."/>
            <person name="Woo Y.H."/>
            <person name="Gao G."/>
            <person name="Schijlen E.G.W.M."/>
            <person name="Guo X."/>
            <person name="Momin A.A."/>
            <person name="Negrao S."/>
            <person name="Al-Babili S."/>
            <person name="Gehring C."/>
            <person name="Roessner U."/>
            <person name="Jung C."/>
            <person name="Murphy K."/>
            <person name="Arold S.T."/>
            <person name="Gojobori T."/>
            <person name="van der Linden C.G."/>
            <person name="van Loo E.N."/>
            <person name="Jellen E.N."/>
            <person name="Maughan P.J."/>
            <person name="Tester M."/>
        </authorList>
    </citation>
    <scope>NUCLEOTIDE SEQUENCE [LARGE SCALE GENOMIC DNA]</scope>
    <source>
        <strain evidence="1">cv. PI 614886</strain>
    </source>
</reference>
<sequence length="224" mass="25874">MITQRCPRLCHFAMTGSSLGTEEYNYDRLMKNRAIKYLNLAFHFDFSTTVLKRLLNIFSEVEKLDLSHCEFLRHDKLNVPDILECNKKLVKLDLGGSHGIKDLTAKDMLSVLEKLILNFSDINDKLLIKFGRICPRLIHLDLAYCIQVTEEGVKEVVKSCKQLRYLSISCCINLDINIIAWIVTNRPSLRKLVSSSRKYPDDENQKHFLQQGCLVLKDTSRLLL</sequence>
<dbReference type="AlphaFoldDB" id="A0A803LE71"/>
<protein>
    <submittedName>
        <fullName evidence="1">Uncharacterized protein</fullName>
    </submittedName>
</protein>
<dbReference type="SUPFAM" id="SSF52047">
    <property type="entry name" value="RNI-like"/>
    <property type="match status" value="1"/>
</dbReference>
<dbReference type="EnsemblPlants" id="AUR62011477-RA">
    <property type="protein sequence ID" value="AUR62011477-RA:cds"/>
    <property type="gene ID" value="AUR62011477"/>
</dbReference>
<organism evidence="1 2">
    <name type="scientific">Chenopodium quinoa</name>
    <name type="common">Quinoa</name>
    <dbReference type="NCBI Taxonomy" id="63459"/>
    <lineage>
        <taxon>Eukaryota</taxon>
        <taxon>Viridiplantae</taxon>
        <taxon>Streptophyta</taxon>
        <taxon>Embryophyta</taxon>
        <taxon>Tracheophyta</taxon>
        <taxon>Spermatophyta</taxon>
        <taxon>Magnoliopsida</taxon>
        <taxon>eudicotyledons</taxon>
        <taxon>Gunneridae</taxon>
        <taxon>Pentapetalae</taxon>
        <taxon>Caryophyllales</taxon>
        <taxon>Chenopodiaceae</taxon>
        <taxon>Chenopodioideae</taxon>
        <taxon>Atripliceae</taxon>
        <taxon>Chenopodium</taxon>
    </lineage>
</organism>
<dbReference type="Gramene" id="AUR62011477-RA">
    <property type="protein sequence ID" value="AUR62011477-RA:cds"/>
    <property type="gene ID" value="AUR62011477"/>
</dbReference>
<reference evidence="1" key="2">
    <citation type="submission" date="2021-03" db="UniProtKB">
        <authorList>
            <consortium name="EnsemblPlants"/>
        </authorList>
    </citation>
    <scope>IDENTIFICATION</scope>
</reference>
<dbReference type="PANTHER" id="PTHR13318:SF95">
    <property type="entry name" value="F-BOX PROTEIN YLR352W"/>
    <property type="match status" value="1"/>
</dbReference>
<dbReference type="GO" id="GO:0031146">
    <property type="term" value="P:SCF-dependent proteasomal ubiquitin-dependent protein catabolic process"/>
    <property type="evidence" value="ECO:0007669"/>
    <property type="project" value="TreeGrafter"/>
</dbReference>
<evidence type="ECO:0000313" key="1">
    <source>
        <dbReference type="EnsemblPlants" id="AUR62011477-RA:cds"/>
    </source>
</evidence>
<evidence type="ECO:0000313" key="2">
    <source>
        <dbReference type="Proteomes" id="UP000596660"/>
    </source>
</evidence>
<dbReference type="SMART" id="SM00367">
    <property type="entry name" value="LRR_CC"/>
    <property type="match status" value="2"/>
</dbReference>
<dbReference type="Gene3D" id="3.80.10.10">
    <property type="entry name" value="Ribonuclease Inhibitor"/>
    <property type="match status" value="2"/>
</dbReference>
<gene>
    <name evidence="1" type="primary">LOC110698946</name>
</gene>
<keyword evidence="2" id="KW-1185">Reference proteome</keyword>
<proteinExistence type="predicted"/>
<name>A0A803LE71_CHEQI</name>
<dbReference type="Proteomes" id="UP000596660">
    <property type="component" value="Unplaced"/>
</dbReference>
<dbReference type="PANTHER" id="PTHR13318">
    <property type="entry name" value="PARTNER OF PAIRED, ISOFORM B-RELATED"/>
    <property type="match status" value="1"/>
</dbReference>
<dbReference type="InterPro" id="IPR032675">
    <property type="entry name" value="LRR_dom_sf"/>
</dbReference>